<comment type="caution">
    <text evidence="2">The sequence shown here is derived from an EMBL/GenBank/DDBJ whole genome shotgun (WGS) entry which is preliminary data.</text>
</comment>
<dbReference type="OrthoDB" id="10672667at2759"/>
<accession>A0A4Z2IHC9</accession>
<dbReference type="EMBL" id="SRLO01000092">
    <property type="protein sequence ID" value="TNN76583.1"/>
    <property type="molecule type" value="Genomic_DNA"/>
</dbReference>
<feature type="compositionally biased region" description="Basic and acidic residues" evidence="1">
    <location>
        <begin position="235"/>
        <end position="254"/>
    </location>
</feature>
<evidence type="ECO:0000256" key="1">
    <source>
        <dbReference type="SAM" id="MobiDB-lite"/>
    </source>
</evidence>
<reference evidence="2 3" key="1">
    <citation type="submission" date="2019-03" db="EMBL/GenBank/DDBJ databases">
        <title>First draft genome of Liparis tanakae, snailfish: a comprehensive survey of snailfish specific genes.</title>
        <authorList>
            <person name="Kim W."/>
            <person name="Song I."/>
            <person name="Jeong J.-H."/>
            <person name="Kim D."/>
            <person name="Kim S."/>
            <person name="Ryu S."/>
            <person name="Song J.Y."/>
            <person name="Lee S.K."/>
        </authorList>
    </citation>
    <scope>NUCLEOTIDE SEQUENCE [LARGE SCALE GENOMIC DNA]</scope>
    <source>
        <tissue evidence="2">Muscle</tissue>
    </source>
</reference>
<name>A0A4Z2IHC9_9TELE</name>
<protein>
    <submittedName>
        <fullName evidence="2">Uncharacterized protein</fullName>
    </submittedName>
</protein>
<organism evidence="2 3">
    <name type="scientific">Liparis tanakae</name>
    <name type="common">Tanaka's snailfish</name>
    <dbReference type="NCBI Taxonomy" id="230148"/>
    <lineage>
        <taxon>Eukaryota</taxon>
        <taxon>Metazoa</taxon>
        <taxon>Chordata</taxon>
        <taxon>Craniata</taxon>
        <taxon>Vertebrata</taxon>
        <taxon>Euteleostomi</taxon>
        <taxon>Actinopterygii</taxon>
        <taxon>Neopterygii</taxon>
        <taxon>Teleostei</taxon>
        <taxon>Neoteleostei</taxon>
        <taxon>Acanthomorphata</taxon>
        <taxon>Eupercaria</taxon>
        <taxon>Perciformes</taxon>
        <taxon>Cottioidei</taxon>
        <taxon>Cottales</taxon>
        <taxon>Liparidae</taxon>
        <taxon>Liparis</taxon>
    </lineage>
</organism>
<feature type="region of interest" description="Disordered" evidence="1">
    <location>
        <begin position="214"/>
        <end position="254"/>
    </location>
</feature>
<dbReference type="Proteomes" id="UP000314294">
    <property type="component" value="Unassembled WGS sequence"/>
</dbReference>
<dbReference type="AlphaFoldDB" id="A0A4Z2IHC9"/>
<gene>
    <name evidence="2" type="ORF">EYF80_013233</name>
</gene>
<sequence>MWTWEIVFRHRQRGAILKGFQFDAQQQADLVELLGDVEVAFKVAPCQGVQQTAVDQVVVEGLGVLRQAHVTQPGLGHPVVVHAGSLGQPAGKVYETRVRMYIGIAMTTSSQACTVPALHWDMGVILASSTCWRRSSWSSDPSERLRQWREGLERQSESNWWLELCIRSWGSWEKVRLACLNLISKLRGCRSLLLSNAGSTLRTLKLRFSGLLGTGGQKRKQRGAEDEDTGNGNREIPERRQQKWCRVGDEDQER</sequence>
<evidence type="ECO:0000313" key="2">
    <source>
        <dbReference type="EMBL" id="TNN76583.1"/>
    </source>
</evidence>
<keyword evidence="3" id="KW-1185">Reference proteome</keyword>
<proteinExistence type="predicted"/>
<evidence type="ECO:0000313" key="3">
    <source>
        <dbReference type="Proteomes" id="UP000314294"/>
    </source>
</evidence>